<dbReference type="Gene3D" id="3.30.70.270">
    <property type="match status" value="1"/>
</dbReference>
<feature type="domain" description="GGDEF" evidence="4">
    <location>
        <begin position="476"/>
        <end position="606"/>
    </location>
</feature>
<dbReference type="GO" id="GO:0005886">
    <property type="term" value="C:plasma membrane"/>
    <property type="evidence" value="ECO:0007669"/>
    <property type="project" value="TreeGrafter"/>
</dbReference>
<dbReference type="InterPro" id="IPR000160">
    <property type="entry name" value="GGDEF_dom"/>
</dbReference>
<dbReference type="AlphaFoldDB" id="A0A426VHC3"/>
<comment type="caution">
    <text evidence="5">The sequence shown here is derived from an EMBL/GenBank/DDBJ whole genome shotgun (WGS) entry which is preliminary data.</text>
</comment>
<feature type="transmembrane region" description="Helical" evidence="3">
    <location>
        <begin position="373"/>
        <end position="392"/>
    </location>
</feature>
<proteinExistence type="predicted"/>
<dbReference type="NCBIfam" id="TIGR00254">
    <property type="entry name" value="GGDEF"/>
    <property type="match status" value="1"/>
</dbReference>
<feature type="transmembrane region" description="Helical" evidence="3">
    <location>
        <begin position="215"/>
        <end position="232"/>
    </location>
</feature>
<dbReference type="InterPro" id="IPR043128">
    <property type="entry name" value="Rev_trsase/Diguanyl_cyclase"/>
</dbReference>
<feature type="transmembrane region" description="Helical" evidence="3">
    <location>
        <begin position="185"/>
        <end position="203"/>
    </location>
</feature>
<feature type="transmembrane region" description="Helical" evidence="3">
    <location>
        <begin position="79"/>
        <end position="100"/>
    </location>
</feature>
<dbReference type="PANTHER" id="PTHR45138">
    <property type="entry name" value="REGULATORY COMPONENTS OF SENSORY TRANSDUCTION SYSTEM"/>
    <property type="match status" value="1"/>
</dbReference>
<keyword evidence="3" id="KW-1133">Transmembrane helix</keyword>
<keyword evidence="6" id="KW-1185">Reference proteome</keyword>
<dbReference type="GO" id="GO:0043709">
    <property type="term" value="P:cell adhesion involved in single-species biofilm formation"/>
    <property type="evidence" value="ECO:0007669"/>
    <property type="project" value="TreeGrafter"/>
</dbReference>
<dbReference type="PROSITE" id="PS50887">
    <property type="entry name" value="GGDEF"/>
    <property type="match status" value="1"/>
</dbReference>
<evidence type="ECO:0000313" key="6">
    <source>
        <dbReference type="Proteomes" id="UP000269265"/>
    </source>
</evidence>
<accession>A0A426VHC3</accession>
<comment type="catalytic activity">
    <reaction evidence="2">
        <text>2 GTP = 3',3'-c-di-GMP + 2 diphosphate</text>
        <dbReference type="Rhea" id="RHEA:24898"/>
        <dbReference type="ChEBI" id="CHEBI:33019"/>
        <dbReference type="ChEBI" id="CHEBI:37565"/>
        <dbReference type="ChEBI" id="CHEBI:58805"/>
        <dbReference type="EC" id="2.7.7.65"/>
    </reaction>
</comment>
<dbReference type="RefSeq" id="WP_125241273.1">
    <property type="nucleotide sequence ID" value="NZ_RSED01000001.1"/>
</dbReference>
<reference evidence="5 6" key="1">
    <citation type="submission" date="2018-12" db="EMBL/GenBank/DDBJ databases">
        <title>The whole draft genome of Aquabacterium sp. SJQ9.</title>
        <authorList>
            <person name="Sun L."/>
            <person name="Gao X."/>
            <person name="Chen W."/>
            <person name="Huang K."/>
        </authorList>
    </citation>
    <scope>NUCLEOTIDE SEQUENCE [LARGE SCALE GENOMIC DNA]</scope>
    <source>
        <strain evidence="5 6">SJQ9</strain>
    </source>
</reference>
<feature type="transmembrane region" description="Helical" evidence="3">
    <location>
        <begin position="348"/>
        <end position="366"/>
    </location>
</feature>
<evidence type="ECO:0000256" key="3">
    <source>
        <dbReference type="SAM" id="Phobius"/>
    </source>
</evidence>
<feature type="transmembrane region" description="Helical" evidence="3">
    <location>
        <begin position="322"/>
        <end position="342"/>
    </location>
</feature>
<dbReference type="EMBL" id="RSED01000001">
    <property type="protein sequence ID" value="RRS06130.1"/>
    <property type="molecule type" value="Genomic_DNA"/>
</dbReference>
<dbReference type="OrthoDB" id="9813903at2"/>
<name>A0A426VHC3_9BURK</name>
<dbReference type="FunFam" id="3.30.70.270:FF:000001">
    <property type="entry name" value="Diguanylate cyclase domain protein"/>
    <property type="match status" value="1"/>
</dbReference>
<feature type="transmembrane region" description="Helical" evidence="3">
    <location>
        <begin position="106"/>
        <end position="124"/>
    </location>
</feature>
<evidence type="ECO:0000259" key="4">
    <source>
        <dbReference type="PROSITE" id="PS50887"/>
    </source>
</evidence>
<evidence type="ECO:0000256" key="2">
    <source>
        <dbReference type="ARBA" id="ARBA00034247"/>
    </source>
</evidence>
<keyword evidence="3" id="KW-0812">Transmembrane</keyword>
<gene>
    <name evidence="5" type="ORF">EIP75_00565</name>
</gene>
<evidence type="ECO:0000313" key="5">
    <source>
        <dbReference type="EMBL" id="RRS06130.1"/>
    </source>
</evidence>
<keyword evidence="3" id="KW-0472">Membrane</keyword>
<dbReference type="Pfam" id="PF00990">
    <property type="entry name" value="GGDEF"/>
    <property type="match status" value="1"/>
</dbReference>
<dbReference type="EC" id="2.7.7.65" evidence="1"/>
<sequence length="606" mass="67044">MAVTNTPKKHLSVVGAPLAIHGPATEAAPHAEPLTAPPVAAETGTTGMAHPDTLRQVGPLTRLVLGDDWKQRLRTRRSLMGGFNYLVFIVLLNLAARYGWLPEVPVHQVSFVLLAMVAAFYTLLRSGLNRQFADPSLTMPQMLLPATVTAWVYTFGGPLRDGVLLMLAPVLLFGFRNLRPGKVRLLSGYVLALMGGVMVWLVHTDPQNHDMGGELVRFMLVAVVVVTLWQYTSNDTEESSGVLHALGVMLFTDDARQRLRIQRYMMAAANFVICTIVLAYAVSTGAVEARLGWWLGCYMMANVGVFYALLRSGLNLHFADPSLTLPQIMVALTCVVWSYAILGESRGAALILLALILMFGMFNLTAKQTRMAAFFALCSQGLTMLFMATLAPDRYPVRQEMVNFLFACTSLPTISVLSGQLSTLRHRLQSRKDELAEALARIQTLATRDELTGLFNRRHMMETLALQKKFSDKGGRIFCIGILDIDHFKHVNDTHGHGVGDEVLRHFAQHAQSVMRDSDVIARWGGEEFLLMLTDCRLDQAEAGLERLREVINAAPMADTIPGLRVTFSSGLTEQRYEETIDQTIERADQALYRAKRGGRNRTVAG</sequence>
<feature type="transmembrane region" description="Helical" evidence="3">
    <location>
        <begin position="404"/>
        <end position="424"/>
    </location>
</feature>
<dbReference type="SMART" id="SM00267">
    <property type="entry name" value="GGDEF"/>
    <property type="match status" value="1"/>
</dbReference>
<feature type="transmembrane region" description="Helical" evidence="3">
    <location>
        <begin position="264"/>
        <end position="285"/>
    </location>
</feature>
<dbReference type="Proteomes" id="UP000269265">
    <property type="component" value="Unassembled WGS sequence"/>
</dbReference>
<dbReference type="GO" id="GO:1902201">
    <property type="term" value="P:negative regulation of bacterial-type flagellum-dependent cell motility"/>
    <property type="evidence" value="ECO:0007669"/>
    <property type="project" value="TreeGrafter"/>
</dbReference>
<dbReference type="CDD" id="cd01949">
    <property type="entry name" value="GGDEF"/>
    <property type="match status" value="1"/>
</dbReference>
<organism evidence="5 6">
    <name type="scientific">Aquabacterium soli</name>
    <dbReference type="NCBI Taxonomy" id="2493092"/>
    <lineage>
        <taxon>Bacteria</taxon>
        <taxon>Pseudomonadati</taxon>
        <taxon>Pseudomonadota</taxon>
        <taxon>Betaproteobacteria</taxon>
        <taxon>Burkholderiales</taxon>
        <taxon>Aquabacterium</taxon>
    </lineage>
</organism>
<feature type="transmembrane region" description="Helical" evidence="3">
    <location>
        <begin position="291"/>
        <end position="310"/>
    </location>
</feature>
<dbReference type="SUPFAM" id="SSF55073">
    <property type="entry name" value="Nucleotide cyclase"/>
    <property type="match status" value="1"/>
</dbReference>
<protein>
    <recommendedName>
        <fullName evidence="1">diguanylate cyclase</fullName>
        <ecNumber evidence="1">2.7.7.65</ecNumber>
    </recommendedName>
</protein>
<dbReference type="PANTHER" id="PTHR45138:SF9">
    <property type="entry name" value="DIGUANYLATE CYCLASE DGCM-RELATED"/>
    <property type="match status" value="1"/>
</dbReference>
<dbReference type="InterPro" id="IPR050469">
    <property type="entry name" value="Diguanylate_Cyclase"/>
</dbReference>
<dbReference type="InterPro" id="IPR029787">
    <property type="entry name" value="Nucleotide_cyclase"/>
</dbReference>
<evidence type="ECO:0000256" key="1">
    <source>
        <dbReference type="ARBA" id="ARBA00012528"/>
    </source>
</evidence>
<dbReference type="GO" id="GO:0052621">
    <property type="term" value="F:diguanylate cyclase activity"/>
    <property type="evidence" value="ECO:0007669"/>
    <property type="project" value="UniProtKB-EC"/>
</dbReference>